<evidence type="ECO:0000313" key="2">
    <source>
        <dbReference type="EMBL" id="EAY75585.1"/>
    </source>
</evidence>
<organism evidence="2 3">
    <name type="scientific">Oryza sativa subsp. indica</name>
    <name type="common">Rice</name>
    <dbReference type="NCBI Taxonomy" id="39946"/>
    <lineage>
        <taxon>Eukaryota</taxon>
        <taxon>Viridiplantae</taxon>
        <taxon>Streptophyta</taxon>
        <taxon>Embryophyta</taxon>
        <taxon>Tracheophyta</taxon>
        <taxon>Spermatophyta</taxon>
        <taxon>Magnoliopsida</taxon>
        <taxon>Liliopsida</taxon>
        <taxon>Poales</taxon>
        <taxon>Poaceae</taxon>
        <taxon>BOP clade</taxon>
        <taxon>Oryzoideae</taxon>
        <taxon>Oryzeae</taxon>
        <taxon>Oryzinae</taxon>
        <taxon>Oryza</taxon>
        <taxon>Oryza sativa</taxon>
    </lineage>
</organism>
<feature type="region of interest" description="Disordered" evidence="1">
    <location>
        <begin position="42"/>
        <end position="109"/>
    </location>
</feature>
<name>A2WUD9_ORYSI</name>
<proteinExistence type="predicted"/>
<dbReference type="Gramene" id="BGIOSGA000924-TA">
    <property type="protein sequence ID" value="BGIOSGA000924-PA"/>
    <property type="gene ID" value="BGIOSGA000924"/>
</dbReference>
<reference evidence="2 3" key="1">
    <citation type="journal article" date="2005" name="PLoS Biol.">
        <title>The genomes of Oryza sativa: a history of duplications.</title>
        <authorList>
            <person name="Yu J."/>
            <person name="Wang J."/>
            <person name="Lin W."/>
            <person name="Li S."/>
            <person name="Li H."/>
            <person name="Zhou J."/>
            <person name="Ni P."/>
            <person name="Dong W."/>
            <person name="Hu S."/>
            <person name="Zeng C."/>
            <person name="Zhang J."/>
            <person name="Zhang Y."/>
            <person name="Li R."/>
            <person name="Xu Z."/>
            <person name="Li S."/>
            <person name="Li X."/>
            <person name="Zheng H."/>
            <person name="Cong L."/>
            <person name="Lin L."/>
            <person name="Yin J."/>
            <person name="Geng J."/>
            <person name="Li G."/>
            <person name="Shi J."/>
            <person name="Liu J."/>
            <person name="Lv H."/>
            <person name="Li J."/>
            <person name="Wang J."/>
            <person name="Deng Y."/>
            <person name="Ran L."/>
            <person name="Shi X."/>
            <person name="Wang X."/>
            <person name="Wu Q."/>
            <person name="Li C."/>
            <person name="Ren X."/>
            <person name="Wang J."/>
            <person name="Wang X."/>
            <person name="Li D."/>
            <person name="Liu D."/>
            <person name="Zhang X."/>
            <person name="Ji Z."/>
            <person name="Zhao W."/>
            <person name="Sun Y."/>
            <person name="Zhang Z."/>
            <person name="Bao J."/>
            <person name="Han Y."/>
            <person name="Dong L."/>
            <person name="Ji J."/>
            <person name="Chen P."/>
            <person name="Wu S."/>
            <person name="Liu J."/>
            <person name="Xiao Y."/>
            <person name="Bu D."/>
            <person name="Tan J."/>
            <person name="Yang L."/>
            <person name="Ye C."/>
            <person name="Zhang J."/>
            <person name="Xu J."/>
            <person name="Zhou Y."/>
            <person name="Yu Y."/>
            <person name="Zhang B."/>
            <person name="Zhuang S."/>
            <person name="Wei H."/>
            <person name="Liu B."/>
            <person name="Lei M."/>
            <person name="Yu H."/>
            <person name="Li Y."/>
            <person name="Xu H."/>
            <person name="Wei S."/>
            <person name="He X."/>
            <person name="Fang L."/>
            <person name="Zhang Z."/>
            <person name="Zhang Y."/>
            <person name="Huang X."/>
            <person name="Su Z."/>
            <person name="Tong W."/>
            <person name="Li J."/>
            <person name="Tong Z."/>
            <person name="Li S."/>
            <person name="Ye J."/>
            <person name="Wang L."/>
            <person name="Fang L."/>
            <person name="Lei T."/>
            <person name="Chen C."/>
            <person name="Chen H."/>
            <person name="Xu Z."/>
            <person name="Li H."/>
            <person name="Huang H."/>
            <person name="Zhang F."/>
            <person name="Xu H."/>
            <person name="Li N."/>
            <person name="Zhao C."/>
            <person name="Li S."/>
            <person name="Dong L."/>
            <person name="Huang Y."/>
            <person name="Li L."/>
            <person name="Xi Y."/>
            <person name="Qi Q."/>
            <person name="Li W."/>
            <person name="Zhang B."/>
            <person name="Hu W."/>
            <person name="Zhang Y."/>
            <person name="Tian X."/>
            <person name="Jiao Y."/>
            <person name="Liang X."/>
            <person name="Jin J."/>
            <person name="Gao L."/>
            <person name="Zheng W."/>
            <person name="Hao B."/>
            <person name="Liu S."/>
            <person name="Wang W."/>
            <person name="Yuan L."/>
            <person name="Cao M."/>
            <person name="McDermott J."/>
            <person name="Samudrala R."/>
            <person name="Wang J."/>
            <person name="Wong G.K."/>
            <person name="Yang H."/>
        </authorList>
    </citation>
    <scope>NUCLEOTIDE SEQUENCE [LARGE SCALE GENOMIC DNA]</scope>
    <source>
        <strain evidence="3">cv. 93-11</strain>
    </source>
</reference>
<protein>
    <submittedName>
        <fullName evidence="2">Uncharacterized protein</fullName>
    </submittedName>
</protein>
<gene>
    <name evidence="2" type="ORF">OsI_03491</name>
</gene>
<dbReference type="AlphaFoldDB" id="A2WUD9"/>
<dbReference type="Proteomes" id="UP000007015">
    <property type="component" value="Chromosome 1"/>
</dbReference>
<evidence type="ECO:0000313" key="3">
    <source>
        <dbReference type="Proteomes" id="UP000007015"/>
    </source>
</evidence>
<dbReference type="HOGENOM" id="CLU_2188302_0_0_1"/>
<accession>A2WUD9</accession>
<dbReference type="EMBL" id="CM000126">
    <property type="protein sequence ID" value="EAY75585.1"/>
    <property type="molecule type" value="Genomic_DNA"/>
</dbReference>
<keyword evidence="3" id="KW-1185">Reference proteome</keyword>
<sequence>MASGSAWLKWRSDWEEKRTFGDGEELVSTVCSMNRLQPTRFPRREEFPRNIQPPLGLHPPGHDSAAVGATTGEVHVAVDLNPNKKKNSTTHKRKLTKCDRLQPTAVHLI</sequence>
<evidence type="ECO:0000256" key="1">
    <source>
        <dbReference type="SAM" id="MobiDB-lite"/>
    </source>
</evidence>
<feature type="compositionally biased region" description="Basic residues" evidence="1">
    <location>
        <begin position="83"/>
        <end position="95"/>
    </location>
</feature>